<protein>
    <submittedName>
        <fullName evidence="1">Uncharacterized protein</fullName>
    </submittedName>
</protein>
<evidence type="ECO:0000313" key="1">
    <source>
        <dbReference type="EMBL" id="CUG87406.1"/>
    </source>
</evidence>
<gene>
    <name evidence="1" type="ORF">BSAL_01410</name>
</gene>
<name>A0A0S4JB30_BODSA</name>
<proteinExistence type="predicted"/>
<accession>A0A0S4JB30</accession>
<sequence>DIAPWCLVTVSLNPVVGHSAVICIKPLLVCKHTVGEPTVGVLRNTPTERETTLLVVICKSANRTTSVCLKTHVDKIAAYCRPADLETFRTKLPGYLSRGSETALDNRLRFVGKGPWGAIQPRSPTAHYLLLSGDGLGLLR</sequence>
<dbReference type="AlphaFoldDB" id="A0A0S4JB30"/>
<dbReference type="VEuPathDB" id="TriTrypDB:BSAL_01410"/>
<feature type="non-terminal residue" evidence="1">
    <location>
        <position position="1"/>
    </location>
</feature>
<dbReference type="Proteomes" id="UP000051952">
    <property type="component" value="Unassembled WGS sequence"/>
</dbReference>
<dbReference type="EMBL" id="CYKH01001508">
    <property type="protein sequence ID" value="CUG87406.1"/>
    <property type="molecule type" value="Genomic_DNA"/>
</dbReference>
<keyword evidence="2" id="KW-1185">Reference proteome</keyword>
<reference evidence="2" key="1">
    <citation type="submission" date="2015-09" db="EMBL/GenBank/DDBJ databases">
        <authorList>
            <consortium name="Pathogen Informatics"/>
        </authorList>
    </citation>
    <scope>NUCLEOTIDE SEQUENCE [LARGE SCALE GENOMIC DNA]</scope>
    <source>
        <strain evidence="2">Lake Konstanz</strain>
    </source>
</reference>
<organism evidence="1 2">
    <name type="scientific">Bodo saltans</name>
    <name type="common">Flagellated protozoan</name>
    <dbReference type="NCBI Taxonomy" id="75058"/>
    <lineage>
        <taxon>Eukaryota</taxon>
        <taxon>Discoba</taxon>
        <taxon>Euglenozoa</taxon>
        <taxon>Kinetoplastea</taxon>
        <taxon>Metakinetoplastina</taxon>
        <taxon>Eubodonida</taxon>
        <taxon>Bodonidae</taxon>
        <taxon>Bodo</taxon>
    </lineage>
</organism>
<evidence type="ECO:0000313" key="2">
    <source>
        <dbReference type="Proteomes" id="UP000051952"/>
    </source>
</evidence>